<dbReference type="InterPro" id="IPR036048">
    <property type="entry name" value="Interleukin_8-like_sf"/>
</dbReference>
<feature type="region of interest" description="Disordered" evidence="2">
    <location>
        <begin position="92"/>
        <end position="112"/>
    </location>
</feature>
<protein>
    <recommendedName>
        <fullName evidence="4">Chemokine interleukin-8-like domain-containing protein</fullName>
    </recommendedName>
</protein>
<dbReference type="InterPro" id="IPR001811">
    <property type="entry name" value="Chemokine_IL8-like_dom"/>
</dbReference>
<dbReference type="GO" id="GO:0006955">
    <property type="term" value="P:immune response"/>
    <property type="evidence" value="ECO:0007669"/>
    <property type="project" value="InterPro"/>
</dbReference>
<keyword evidence="3" id="KW-0732">Signal</keyword>
<evidence type="ECO:0000313" key="5">
    <source>
        <dbReference type="EMBL" id="AAY79325.1"/>
    </source>
</evidence>
<feature type="chain" id="PRO_5004211512" description="Chemokine interleukin-8-like domain-containing protein" evidence="3">
    <location>
        <begin position="22"/>
        <end position="112"/>
    </location>
</feature>
<reference evidence="5" key="1">
    <citation type="submission" date="2005-01" db="EMBL/GenBank/DDBJ databases">
        <title>Identification of Genes Involved in the Response of Siniperca chuatsi Infected with ISKNV Using Suppression Subtractive Hybridization.</title>
        <authorList>
            <person name="He W."/>
            <person name="Yin Z.X."/>
            <person name="Chen W.J."/>
            <person name="Guan H.J."/>
            <person name="Huo W.L."/>
            <person name="Li Y."/>
            <person name="He J.G."/>
        </authorList>
    </citation>
    <scope>NUCLEOTIDE SEQUENCE</scope>
</reference>
<dbReference type="AlphaFoldDB" id="Q2KKQ5"/>
<sequence>MKTLVTLVLLTLICFLCYSSAIPASPLLLNTDGCCENITQLRIPKGKVRQMVMTPSDCGRKAIVVTTVCDKKICIDFNWFRAKNLWTEFKKSTANSTPPSSPINLSECEKKF</sequence>
<accession>Q2KKQ5</accession>
<feature type="signal peptide" evidence="3">
    <location>
        <begin position="1"/>
        <end position="21"/>
    </location>
</feature>
<dbReference type="SUPFAM" id="SSF54117">
    <property type="entry name" value="Interleukin 8-like chemokines"/>
    <property type="match status" value="1"/>
</dbReference>
<evidence type="ECO:0000259" key="4">
    <source>
        <dbReference type="Pfam" id="PF00048"/>
    </source>
</evidence>
<dbReference type="EMBL" id="AY909518">
    <property type="protein sequence ID" value="AAY79325.1"/>
    <property type="molecule type" value="mRNA"/>
</dbReference>
<dbReference type="Pfam" id="PF00048">
    <property type="entry name" value="IL8"/>
    <property type="match status" value="1"/>
</dbReference>
<dbReference type="GO" id="GO:0008009">
    <property type="term" value="F:chemokine activity"/>
    <property type="evidence" value="ECO:0007669"/>
    <property type="project" value="InterPro"/>
</dbReference>
<keyword evidence="1" id="KW-0202">Cytokine</keyword>
<evidence type="ECO:0000256" key="3">
    <source>
        <dbReference type="SAM" id="SignalP"/>
    </source>
</evidence>
<dbReference type="Gene3D" id="2.40.50.40">
    <property type="match status" value="1"/>
</dbReference>
<feature type="compositionally biased region" description="Polar residues" evidence="2">
    <location>
        <begin position="92"/>
        <end position="104"/>
    </location>
</feature>
<dbReference type="GO" id="GO:0005615">
    <property type="term" value="C:extracellular space"/>
    <property type="evidence" value="ECO:0007669"/>
    <property type="project" value="UniProtKB-KW"/>
</dbReference>
<name>Q2KKQ5_SINCH</name>
<evidence type="ECO:0000256" key="2">
    <source>
        <dbReference type="SAM" id="MobiDB-lite"/>
    </source>
</evidence>
<feature type="domain" description="Chemokine interleukin-8-like" evidence="4">
    <location>
        <begin position="34"/>
        <end position="77"/>
    </location>
</feature>
<evidence type="ECO:0000256" key="1">
    <source>
        <dbReference type="ARBA" id="ARBA00022514"/>
    </source>
</evidence>
<proteinExistence type="evidence at transcript level"/>
<organism evidence="5">
    <name type="scientific">Siniperca chuatsi</name>
    <name type="common">Mandarin fish</name>
    <dbReference type="NCBI Taxonomy" id="119488"/>
    <lineage>
        <taxon>Eukaryota</taxon>
        <taxon>Metazoa</taxon>
        <taxon>Chordata</taxon>
        <taxon>Craniata</taxon>
        <taxon>Vertebrata</taxon>
        <taxon>Euteleostomi</taxon>
        <taxon>Actinopterygii</taxon>
        <taxon>Neopterygii</taxon>
        <taxon>Teleostei</taxon>
        <taxon>Neoteleostei</taxon>
        <taxon>Acanthomorphata</taxon>
        <taxon>Eupercaria</taxon>
        <taxon>Centrarchiformes</taxon>
        <taxon>Centrarchoidei</taxon>
        <taxon>Sinipercidae</taxon>
        <taxon>Siniperca</taxon>
    </lineage>
</organism>